<feature type="region of interest" description="Disordered" evidence="1">
    <location>
        <begin position="49"/>
        <end position="95"/>
    </location>
</feature>
<proteinExistence type="predicted"/>
<dbReference type="RefSeq" id="WP_355665769.1">
    <property type="nucleotide sequence ID" value="NZ_JBEXRX010000057.1"/>
</dbReference>
<reference evidence="3 4" key="1">
    <citation type="submission" date="2024-06" db="EMBL/GenBank/DDBJ databases">
        <title>The Natural Products Discovery Center: Release of the First 8490 Sequenced Strains for Exploring Actinobacteria Biosynthetic Diversity.</title>
        <authorList>
            <person name="Kalkreuter E."/>
            <person name="Kautsar S.A."/>
            <person name="Yang D."/>
            <person name="Bader C.D."/>
            <person name="Teijaro C.N."/>
            <person name="Fluegel L."/>
            <person name="Davis C.M."/>
            <person name="Simpson J.R."/>
            <person name="Lauterbach L."/>
            <person name="Steele A.D."/>
            <person name="Gui C."/>
            <person name="Meng S."/>
            <person name="Li G."/>
            <person name="Viehrig K."/>
            <person name="Ye F."/>
            <person name="Su P."/>
            <person name="Kiefer A.F."/>
            <person name="Nichols A."/>
            <person name="Cepeda A.J."/>
            <person name="Yan W."/>
            <person name="Fan B."/>
            <person name="Jiang Y."/>
            <person name="Adhikari A."/>
            <person name="Zheng C.-J."/>
            <person name="Schuster L."/>
            <person name="Cowan T.M."/>
            <person name="Smanski M.J."/>
            <person name="Chevrette M.G."/>
            <person name="De Carvalho L.P.S."/>
            <person name="Shen B."/>
        </authorList>
    </citation>
    <scope>NUCLEOTIDE SEQUENCE [LARGE SCALE GENOMIC DNA]</scope>
    <source>
        <strain evidence="3 4">NPDC006286</strain>
    </source>
</reference>
<sequence>MSTATRAPRPTASCPIRPGEPCTLCQVDVTGPQDCGPVWLVMGDDELREGANAPGSAGRWVSGAAARGRPTPRRRRRPSPGSGRAGRACEHDGDVGGGVGTAVTLTLVALHLVVAAVLVPLLRRTARR</sequence>
<evidence type="ECO:0000313" key="4">
    <source>
        <dbReference type="Proteomes" id="UP001550348"/>
    </source>
</evidence>
<organism evidence="3 4">
    <name type="scientific">Micromonospora fulviviridis</name>
    <dbReference type="NCBI Taxonomy" id="47860"/>
    <lineage>
        <taxon>Bacteria</taxon>
        <taxon>Bacillati</taxon>
        <taxon>Actinomycetota</taxon>
        <taxon>Actinomycetes</taxon>
        <taxon>Micromonosporales</taxon>
        <taxon>Micromonosporaceae</taxon>
        <taxon>Micromonospora</taxon>
    </lineage>
</organism>
<keyword evidence="4" id="KW-1185">Reference proteome</keyword>
<dbReference type="InterPro" id="IPR046658">
    <property type="entry name" value="DUF6767"/>
</dbReference>
<dbReference type="Proteomes" id="UP001550348">
    <property type="component" value="Unassembled WGS sequence"/>
</dbReference>
<evidence type="ECO:0000313" key="3">
    <source>
        <dbReference type="EMBL" id="MEU0154029.1"/>
    </source>
</evidence>
<gene>
    <name evidence="3" type="ORF">ABZ071_19250</name>
</gene>
<dbReference type="InterPro" id="IPR045713">
    <property type="entry name" value="DUF6069"/>
</dbReference>
<dbReference type="Pfam" id="PF20555">
    <property type="entry name" value="DUF6767"/>
    <property type="match status" value="1"/>
</dbReference>
<keyword evidence="2" id="KW-1133">Transmembrane helix</keyword>
<keyword evidence="2" id="KW-0472">Membrane</keyword>
<accession>A0ABV2VMJ2</accession>
<feature type="transmembrane region" description="Helical" evidence="2">
    <location>
        <begin position="102"/>
        <end position="122"/>
    </location>
</feature>
<dbReference type="EMBL" id="JBEXRX010000057">
    <property type="protein sequence ID" value="MEU0154029.1"/>
    <property type="molecule type" value="Genomic_DNA"/>
</dbReference>
<protein>
    <submittedName>
        <fullName evidence="3">DUF6069 family protein</fullName>
    </submittedName>
</protein>
<evidence type="ECO:0000256" key="1">
    <source>
        <dbReference type="SAM" id="MobiDB-lite"/>
    </source>
</evidence>
<keyword evidence="2" id="KW-0812">Transmembrane</keyword>
<evidence type="ECO:0000256" key="2">
    <source>
        <dbReference type="SAM" id="Phobius"/>
    </source>
</evidence>
<comment type="caution">
    <text evidence="3">The sequence shown here is derived from an EMBL/GenBank/DDBJ whole genome shotgun (WGS) entry which is preliminary data.</text>
</comment>
<name>A0ABV2VMJ2_9ACTN</name>
<dbReference type="Pfam" id="PF19545">
    <property type="entry name" value="DUF6069"/>
    <property type="match status" value="1"/>
</dbReference>